<evidence type="ECO:0000256" key="1">
    <source>
        <dbReference type="ARBA" id="ARBA00023015"/>
    </source>
</evidence>
<dbReference type="Gene3D" id="1.10.10.60">
    <property type="entry name" value="Homeodomain-like"/>
    <property type="match status" value="1"/>
</dbReference>
<dbReference type="GO" id="GO:0003700">
    <property type="term" value="F:DNA-binding transcription factor activity"/>
    <property type="evidence" value="ECO:0007669"/>
    <property type="project" value="TreeGrafter"/>
</dbReference>
<dbReference type="Proteomes" id="UP000048965">
    <property type="component" value="Unassembled WGS sequence"/>
</dbReference>
<evidence type="ECO:0000313" key="8">
    <source>
        <dbReference type="Proteomes" id="UP000048965"/>
    </source>
</evidence>
<keyword evidence="2 4" id="KW-0238">DNA-binding</keyword>
<feature type="domain" description="HTH tetR-type" evidence="6">
    <location>
        <begin position="18"/>
        <end position="78"/>
    </location>
</feature>
<comment type="caution">
    <text evidence="7">The sequence shown here is derived from an EMBL/GenBank/DDBJ whole genome shotgun (WGS) entry which is preliminary data.</text>
</comment>
<protein>
    <submittedName>
        <fullName evidence="7">Putative TetR family transcriptional regulator</fullName>
    </submittedName>
</protein>
<dbReference type="InterPro" id="IPR001647">
    <property type="entry name" value="HTH_TetR"/>
</dbReference>
<dbReference type="SUPFAM" id="SSF46689">
    <property type="entry name" value="Homeodomain-like"/>
    <property type="match status" value="1"/>
</dbReference>
<evidence type="ECO:0000259" key="6">
    <source>
        <dbReference type="PROSITE" id="PS50977"/>
    </source>
</evidence>
<accession>A0A0P4R4G0</accession>
<dbReference type="InterPro" id="IPR050109">
    <property type="entry name" value="HTH-type_TetR-like_transc_reg"/>
</dbReference>
<dbReference type="Pfam" id="PF16859">
    <property type="entry name" value="TetR_C_11"/>
    <property type="match status" value="1"/>
</dbReference>
<keyword evidence="8" id="KW-1185">Reference proteome</keyword>
<dbReference type="PANTHER" id="PTHR30055">
    <property type="entry name" value="HTH-TYPE TRANSCRIPTIONAL REGULATOR RUTR"/>
    <property type="match status" value="1"/>
</dbReference>
<dbReference type="Gene3D" id="1.10.357.10">
    <property type="entry name" value="Tetracycline Repressor, domain 2"/>
    <property type="match status" value="1"/>
</dbReference>
<dbReference type="InterPro" id="IPR036271">
    <property type="entry name" value="Tet_transcr_reg_TetR-rel_C_sf"/>
</dbReference>
<feature type="region of interest" description="Disordered" evidence="5">
    <location>
        <begin position="201"/>
        <end position="250"/>
    </location>
</feature>
<keyword evidence="3" id="KW-0804">Transcription</keyword>
<gene>
    <name evidence="7" type="ORF">TPA0598_02_03770</name>
</gene>
<dbReference type="SUPFAM" id="SSF48498">
    <property type="entry name" value="Tetracyclin repressor-like, C-terminal domain"/>
    <property type="match status" value="1"/>
</dbReference>
<keyword evidence="1" id="KW-0805">Transcription regulation</keyword>
<dbReference type="OrthoDB" id="9796019at2"/>
<organism evidence="7 8">
    <name type="scientific">Streptomyces lydicamycinicus</name>
    <dbReference type="NCBI Taxonomy" id="1546107"/>
    <lineage>
        <taxon>Bacteria</taxon>
        <taxon>Bacillati</taxon>
        <taxon>Actinomycetota</taxon>
        <taxon>Actinomycetes</taxon>
        <taxon>Kitasatosporales</taxon>
        <taxon>Streptomycetaceae</taxon>
        <taxon>Streptomyces</taxon>
    </lineage>
</organism>
<sequence>MTTAHHAPGETRPGGRTARTRQAVLAAVFQELDDGGFAGLTMEKVAQRAGIHVATLYRRWRCIEGLVCELLTELSSDVPLPDTGSLPEDLRALSRSVAAFFGEARMRALIEAVVSAAARDPQAAAVLRSFFGERLTLAGQMVRRAVDRGELPADTDPEEVMSALGAPFYYRILIARRPVDRRLAESAATAVWAAARAGAYGTRGGGDAADDTSPSGGDAADGTSPGGGDAADGTARGEGVPPNDTSPGGT</sequence>
<dbReference type="GO" id="GO:0000976">
    <property type="term" value="F:transcription cis-regulatory region binding"/>
    <property type="evidence" value="ECO:0007669"/>
    <property type="project" value="TreeGrafter"/>
</dbReference>
<name>A0A0P4R4G0_9ACTN</name>
<proteinExistence type="predicted"/>
<dbReference type="PROSITE" id="PS50977">
    <property type="entry name" value="HTH_TETR_2"/>
    <property type="match status" value="1"/>
</dbReference>
<dbReference type="RefSeq" id="WP_042150824.1">
    <property type="nucleotide sequence ID" value="NZ_BBNO01000002.1"/>
</dbReference>
<dbReference type="AlphaFoldDB" id="A0A0P4R4G0"/>
<evidence type="ECO:0000256" key="2">
    <source>
        <dbReference type="ARBA" id="ARBA00023125"/>
    </source>
</evidence>
<feature type="DNA-binding region" description="H-T-H motif" evidence="4">
    <location>
        <begin position="41"/>
        <end position="60"/>
    </location>
</feature>
<dbReference type="EMBL" id="BBNO01000002">
    <property type="protein sequence ID" value="GAO07138.1"/>
    <property type="molecule type" value="Genomic_DNA"/>
</dbReference>
<evidence type="ECO:0000256" key="4">
    <source>
        <dbReference type="PROSITE-ProRule" id="PRU00335"/>
    </source>
</evidence>
<dbReference type="PANTHER" id="PTHR30055:SF148">
    <property type="entry name" value="TETR-FAMILY TRANSCRIPTIONAL REGULATOR"/>
    <property type="match status" value="1"/>
</dbReference>
<reference evidence="8" key="1">
    <citation type="submission" date="2014-09" db="EMBL/GenBank/DDBJ databases">
        <title>Whole genome shotgun sequence of Streptomyces sp. NBRC 110027.</title>
        <authorList>
            <person name="Komaki H."/>
            <person name="Ichikawa N."/>
            <person name="Katano-Makiyama Y."/>
            <person name="Hosoyama A."/>
            <person name="Hashimoto M."/>
            <person name="Uohara A."/>
            <person name="Kitahashi Y."/>
            <person name="Ohji S."/>
            <person name="Kimura A."/>
            <person name="Yamazoe A."/>
            <person name="Igarashi Y."/>
            <person name="Fujita N."/>
        </authorList>
    </citation>
    <scope>NUCLEOTIDE SEQUENCE [LARGE SCALE GENOMIC DNA]</scope>
    <source>
        <strain evidence="8">NBRC 110027</strain>
    </source>
</reference>
<evidence type="ECO:0000313" key="7">
    <source>
        <dbReference type="EMBL" id="GAO07138.1"/>
    </source>
</evidence>
<evidence type="ECO:0000256" key="5">
    <source>
        <dbReference type="SAM" id="MobiDB-lite"/>
    </source>
</evidence>
<evidence type="ECO:0000256" key="3">
    <source>
        <dbReference type="ARBA" id="ARBA00023163"/>
    </source>
</evidence>
<reference evidence="7 8" key="2">
    <citation type="journal article" date="2015" name="Stand. Genomic Sci.">
        <title>Draft genome sequence of marine-derived Streptomyces sp. TP-A0598, a producer of anti-MRSA antibiotic lydicamycins.</title>
        <authorList>
            <person name="Komaki H."/>
            <person name="Ichikawa N."/>
            <person name="Hosoyama A."/>
            <person name="Fujita N."/>
            <person name="Igarashi Y."/>
        </authorList>
    </citation>
    <scope>NUCLEOTIDE SEQUENCE [LARGE SCALE GENOMIC DNA]</scope>
    <source>
        <strain evidence="7 8">NBRC 110027</strain>
    </source>
</reference>
<dbReference type="Pfam" id="PF00440">
    <property type="entry name" value="TetR_N"/>
    <property type="match status" value="1"/>
</dbReference>
<dbReference type="InterPro" id="IPR011075">
    <property type="entry name" value="TetR_C"/>
</dbReference>
<dbReference type="InterPro" id="IPR009057">
    <property type="entry name" value="Homeodomain-like_sf"/>
</dbReference>